<proteinExistence type="predicted"/>
<protein>
    <submittedName>
        <fullName evidence="1">Uncharacterized protein</fullName>
    </submittedName>
</protein>
<dbReference type="InterPro" id="IPR052343">
    <property type="entry name" value="Retrotransposon-Effector_Assoc"/>
</dbReference>
<reference evidence="1" key="1">
    <citation type="journal article" date="2019" name="Sci. Rep.">
        <title>Draft genome of Tanacetum cinerariifolium, the natural source of mosquito coil.</title>
        <authorList>
            <person name="Yamashiro T."/>
            <person name="Shiraishi A."/>
            <person name="Satake H."/>
            <person name="Nakayama K."/>
        </authorList>
    </citation>
    <scope>NUCLEOTIDE SEQUENCE</scope>
</reference>
<accession>A0A6L2JCF4</accession>
<dbReference type="PANTHER" id="PTHR46890:SF48">
    <property type="entry name" value="RNA-DIRECTED DNA POLYMERASE"/>
    <property type="match status" value="1"/>
</dbReference>
<name>A0A6L2JCF4_TANCI</name>
<organism evidence="1">
    <name type="scientific">Tanacetum cinerariifolium</name>
    <name type="common">Dalmatian daisy</name>
    <name type="synonym">Chrysanthemum cinerariifolium</name>
    <dbReference type="NCBI Taxonomy" id="118510"/>
    <lineage>
        <taxon>Eukaryota</taxon>
        <taxon>Viridiplantae</taxon>
        <taxon>Streptophyta</taxon>
        <taxon>Embryophyta</taxon>
        <taxon>Tracheophyta</taxon>
        <taxon>Spermatophyta</taxon>
        <taxon>Magnoliopsida</taxon>
        <taxon>eudicotyledons</taxon>
        <taxon>Gunneridae</taxon>
        <taxon>Pentapetalae</taxon>
        <taxon>asterids</taxon>
        <taxon>campanulids</taxon>
        <taxon>Asterales</taxon>
        <taxon>Asteraceae</taxon>
        <taxon>Asteroideae</taxon>
        <taxon>Anthemideae</taxon>
        <taxon>Anthemidinae</taxon>
        <taxon>Tanacetum</taxon>
    </lineage>
</organism>
<dbReference type="EMBL" id="BKCJ010000590">
    <property type="protein sequence ID" value="GEU34561.1"/>
    <property type="molecule type" value="Genomic_DNA"/>
</dbReference>
<dbReference type="PANTHER" id="PTHR46890">
    <property type="entry name" value="NON-LTR RETROLELEMENT REVERSE TRANSCRIPTASE-LIKE PROTEIN-RELATED"/>
    <property type="match status" value="1"/>
</dbReference>
<evidence type="ECO:0000313" key="1">
    <source>
        <dbReference type="EMBL" id="GEU34561.1"/>
    </source>
</evidence>
<sequence>MYAANGAKEEEIYERIYRFIRGLLIVNSIEVEDVVSTHLCYTWTKNLFKTKMGDSTHVYDEEIKEATFQIDGNKAPRPDAFSSLFFKKVCDIVGDNVCSAITEFFAIGKMLREINSTLISLIPKIQTLDKVIDFKPIACCNELLKGCDRKDGPNRVAMKIDIQKVYDTVNWKFLKGGRGLRQGDPMSRYLFTLVMEVMSLIVQDKGERNKEFGYHFGCKQMKLTHVCFVDDLLTFCQDINKFLKGFLWNQVELSRGKAKLEEWISKYPRLALHHRIVLDTDKEDTIVWRSKSGKYGSSEVIPSSKRTKIKCL</sequence>
<dbReference type="AlphaFoldDB" id="A0A6L2JCF4"/>
<gene>
    <name evidence="1" type="ORF">Tci_006539</name>
</gene>
<comment type="caution">
    <text evidence="1">The sequence shown here is derived from an EMBL/GenBank/DDBJ whole genome shotgun (WGS) entry which is preliminary data.</text>
</comment>